<evidence type="ECO:0000313" key="2">
    <source>
        <dbReference type="Proteomes" id="UP001140096"/>
    </source>
</evidence>
<keyword evidence="2" id="KW-1185">Reference proteome</keyword>
<accession>A0ACC1LPP5</accession>
<comment type="caution">
    <text evidence="1">The sequence shown here is derived from an EMBL/GenBank/DDBJ whole genome shotgun (WGS) entry which is preliminary data.</text>
</comment>
<sequence>MLDFETAAVTDSISAQLSGELGGNRQLILIPLNHRSHWSLLVYCRPTRMFHHYNSINRHNRSFAECAAERLLRLVDDVYRKLIRYFAPGDAHQTTCSLFATVSSPGHVLPSDKPTLRDGGNREGVSDQGTGCSRKDRLKMESEIMERAGLLRDLWLMTVEDIEYPHCMRRIRALVLELQRQYKCPANTR</sequence>
<dbReference type="EMBL" id="JANBUP010000075">
    <property type="protein sequence ID" value="KAJ2813284.1"/>
    <property type="molecule type" value="Genomic_DNA"/>
</dbReference>
<protein>
    <submittedName>
        <fullName evidence="1">Uncharacterized protein</fullName>
    </submittedName>
</protein>
<evidence type="ECO:0000313" key="1">
    <source>
        <dbReference type="EMBL" id="KAJ2813284.1"/>
    </source>
</evidence>
<organism evidence="1 2">
    <name type="scientific">Coemansia furcata</name>
    <dbReference type="NCBI Taxonomy" id="417177"/>
    <lineage>
        <taxon>Eukaryota</taxon>
        <taxon>Fungi</taxon>
        <taxon>Fungi incertae sedis</taxon>
        <taxon>Zoopagomycota</taxon>
        <taxon>Kickxellomycotina</taxon>
        <taxon>Kickxellomycetes</taxon>
        <taxon>Kickxellales</taxon>
        <taxon>Kickxellaceae</taxon>
        <taxon>Coemansia</taxon>
    </lineage>
</organism>
<reference evidence="1" key="1">
    <citation type="submission" date="2022-07" db="EMBL/GenBank/DDBJ databases">
        <title>Phylogenomic reconstructions and comparative analyses of Kickxellomycotina fungi.</title>
        <authorList>
            <person name="Reynolds N.K."/>
            <person name="Stajich J.E."/>
            <person name="Barry K."/>
            <person name="Grigoriev I.V."/>
            <person name="Crous P."/>
            <person name="Smith M.E."/>
        </authorList>
    </citation>
    <scope>NUCLEOTIDE SEQUENCE</scope>
    <source>
        <strain evidence="1">CBS 102833</strain>
    </source>
</reference>
<dbReference type="Proteomes" id="UP001140096">
    <property type="component" value="Unassembled WGS sequence"/>
</dbReference>
<proteinExistence type="predicted"/>
<name>A0ACC1LPP5_9FUNG</name>
<gene>
    <name evidence="1" type="ORF">H4S07_000800</name>
</gene>